<dbReference type="STRING" id="329885.A0A4U0VF01"/>
<accession>A0A4U0VF01</accession>
<dbReference type="AlphaFoldDB" id="A0A4U0VF01"/>
<reference evidence="2 3" key="1">
    <citation type="submission" date="2017-03" db="EMBL/GenBank/DDBJ databases">
        <title>Genomes of endolithic fungi from Antarctica.</title>
        <authorList>
            <person name="Coleine C."/>
            <person name="Masonjones S."/>
            <person name="Stajich J.E."/>
        </authorList>
    </citation>
    <scope>NUCLEOTIDE SEQUENCE [LARGE SCALE GENOMIC DNA]</scope>
    <source>
        <strain evidence="2 3">CCFEE 5311</strain>
    </source>
</reference>
<evidence type="ECO:0008006" key="4">
    <source>
        <dbReference type="Google" id="ProtNLM"/>
    </source>
</evidence>
<dbReference type="OrthoDB" id="65569at2759"/>
<dbReference type="SUPFAM" id="SSF51445">
    <property type="entry name" value="(Trans)glycosidases"/>
    <property type="match status" value="1"/>
</dbReference>
<evidence type="ECO:0000256" key="1">
    <source>
        <dbReference type="RuleBase" id="RU003690"/>
    </source>
</evidence>
<dbReference type="EMBL" id="NAJP01000005">
    <property type="protein sequence ID" value="TKA47680.1"/>
    <property type="molecule type" value="Genomic_DNA"/>
</dbReference>
<organism evidence="2 3">
    <name type="scientific">Friedmanniomyces endolithicus</name>
    <dbReference type="NCBI Taxonomy" id="329885"/>
    <lineage>
        <taxon>Eukaryota</taxon>
        <taxon>Fungi</taxon>
        <taxon>Dikarya</taxon>
        <taxon>Ascomycota</taxon>
        <taxon>Pezizomycotina</taxon>
        <taxon>Dothideomycetes</taxon>
        <taxon>Dothideomycetidae</taxon>
        <taxon>Mycosphaerellales</taxon>
        <taxon>Teratosphaeriaceae</taxon>
        <taxon>Friedmanniomyces</taxon>
    </lineage>
</organism>
<evidence type="ECO:0000313" key="2">
    <source>
        <dbReference type="EMBL" id="TKA47680.1"/>
    </source>
</evidence>
<comment type="similarity">
    <text evidence="1">Belongs to the glycosyl hydrolase 1 family.</text>
</comment>
<dbReference type="GO" id="GO:0008422">
    <property type="term" value="F:beta-glucosidase activity"/>
    <property type="evidence" value="ECO:0007669"/>
    <property type="project" value="TreeGrafter"/>
</dbReference>
<dbReference type="Proteomes" id="UP000310066">
    <property type="component" value="Unassembled WGS sequence"/>
</dbReference>
<evidence type="ECO:0000313" key="3">
    <source>
        <dbReference type="Proteomes" id="UP000310066"/>
    </source>
</evidence>
<comment type="caution">
    <text evidence="2">The sequence shown here is derived from an EMBL/GenBank/DDBJ whole genome shotgun (WGS) entry which is preliminary data.</text>
</comment>
<dbReference type="Gene3D" id="3.20.20.80">
    <property type="entry name" value="Glycosidases"/>
    <property type="match status" value="2"/>
</dbReference>
<gene>
    <name evidence="2" type="ORF">B0A54_02054</name>
</gene>
<dbReference type="PANTHER" id="PTHR10353">
    <property type="entry name" value="GLYCOSYL HYDROLASE"/>
    <property type="match status" value="1"/>
</dbReference>
<sequence>MPFTTTVSPTPVASTNAETADMNYLLYKQDIARLAAIGVPYYSFSISWTRILPFGNESTPVNQPGLSHYDDVINTCLQYGVTPIVTLQHADPPLNLSLADPAYPNAFLYYAKQVMSHYGDRVQHWVTQNEPNIAFGIYTGTPYSAATNIMMGHAKVYHWYKEVLKGTGTITLKFANNLALPLDSTNPDDVRAASRYQDYILGIMGNAIFLGEQYPAEILNTTNLNLTALTPTQLSYLNGTADFWIAEFGFNPWMEWSKPVVYQLYDLERTLYYQEFLRETLKAIYEDGVNVIGALGWDNDEFSSYYQQYGMQHVNRTNGQFTRSFKRSMFDYVDFFHQFISA</sequence>
<name>A0A4U0VF01_9PEZI</name>
<dbReference type="GO" id="GO:0005975">
    <property type="term" value="P:carbohydrate metabolic process"/>
    <property type="evidence" value="ECO:0007669"/>
    <property type="project" value="InterPro"/>
</dbReference>
<proteinExistence type="inferred from homology"/>
<dbReference type="InterPro" id="IPR001360">
    <property type="entry name" value="Glyco_hydro_1"/>
</dbReference>
<dbReference type="PANTHER" id="PTHR10353:SF53">
    <property type="entry name" value="BETA-1,4-GLUCOSIDASE (EUROFUNG)"/>
    <property type="match status" value="1"/>
</dbReference>
<dbReference type="InterPro" id="IPR017853">
    <property type="entry name" value="GH"/>
</dbReference>
<dbReference type="Pfam" id="PF00232">
    <property type="entry name" value="Glyco_hydro_1"/>
    <property type="match status" value="2"/>
</dbReference>
<protein>
    <recommendedName>
        <fullName evidence="4">Glycoside hydrolase family 1 protein</fullName>
    </recommendedName>
</protein>